<dbReference type="OrthoDB" id="795346at2"/>
<proteinExistence type="predicted"/>
<evidence type="ECO:0000313" key="4">
    <source>
        <dbReference type="Proteomes" id="UP000282759"/>
    </source>
</evidence>
<sequence>MSLRNKKIFFILSIVVPFIIYCTYYYGMMVKNAPYKFTEFKSIEFEYGTGDSLLNKFNSATKQYQYVNSRDSVIKTQLYISRDELLYLHRKAAELGFWDFPANEINNKDGKATPGITRYKIQFNYLRKTKTVLFDENFAGDPKLVDANNRLIKEIERVLNDAEVRTKKQQELLNK</sequence>
<dbReference type="AlphaFoldDB" id="A0A3S2V853"/>
<name>A0A3S2V853_9SPHI</name>
<gene>
    <name evidence="3" type="ORF">EOD41_09780</name>
</gene>
<reference evidence="3 4" key="1">
    <citation type="submission" date="2019-01" db="EMBL/GenBank/DDBJ databases">
        <authorList>
            <person name="Chen W.-M."/>
        </authorList>
    </citation>
    <scope>NUCLEOTIDE SEQUENCE [LARGE SCALE GENOMIC DNA]</scope>
    <source>
        <strain evidence="3 4">YBJ-36</strain>
    </source>
</reference>
<feature type="transmembrane region" description="Helical" evidence="2">
    <location>
        <begin position="7"/>
        <end position="27"/>
    </location>
</feature>
<evidence type="ECO:0000256" key="1">
    <source>
        <dbReference type="SAM" id="Coils"/>
    </source>
</evidence>
<keyword evidence="2" id="KW-0472">Membrane</keyword>
<organism evidence="3 4">
    <name type="scientific">Mucilaginibacter limnophilus</name>
    <dbReference type="NCBI Taxonomy" id="1932778"/>
    <lineage>
        <taxon>Bacteria</taxon>
        <taxon>Pseudomonadati</taxon>
        <taxon>Bacteroidota</taxon>
        <taxon>Sphingobacteriia</taxon>
        <taxon>Sphingobacteriales</taxon>
        <taxon>Sphingobacteriaceae</taxon>
        <taxon>Mucilaginibacter</taxon>
    </lineage>
</organism>
<evidence type="ECO:0000313" key="3">
    <source>
        <dbReference type="EMBL" id="RVU00915.1"/>
    </source>
</evidence>
<protein>
    <submittedName>
        <fullName evidence="3">Uncharacterized protein</fullName>
    </submittedName>
</protein>
<dbReference type="EMBL" id="SACK01000003">
    <property type="protein sequence ID" value="RVU00915.1"/>
    <property type="molecule type" value="Genomic_DNA"/>
</dbReference>
<evidence type="ECO:0000256" key="2">
    <source>
        <dbReference type="SAM" id="Phobius"/>
    </source>
</evidence>
<comment type="caution">
    <text evidence="3">The sequence shown here is derived from an EMBL/GenBank/DDBJ whole genome shotgun (WGS) entry which is preliminary data.</text>
</comment>
<keyword evidence="4" id="KW-1185">Reference proteome</keyword>
<dbReference type="Proteomes" id="UP000282759">
    <property type="component" value="Unassembled WGS sequence"/>
</dbReference>
<feature type="coiled-coil region" evidence="1">
    <location>
        <begin position="145"/>
        <end position="172"/>
    </location>
</feature>
<keyword evidence="2" id="KW-0812">Transmembrane</keyword>
<keyword evidence="2" id="KW-1133">Transmembrane helix</keyword>
<keyword evidence="1" id="KW-0175">Coiled coil</keyword>
<accession>A0A3S2V853</accession>